<keyword evidence="1" id="KW-0472">Membrane</keyword>
<evidence type="ECO:0000313" key="3">
    <source>
        <dbReference type="Proteomes" id="UP001595640"/>
    </source>
</evidence>
<name>A0ABV7LVA2_9GAMM</name>
<dbReference type="EMBL" id="JBHRUH010000002">
    <property type="protein sequence ID" value="MFC3290551.1"/>
    <property type="molecule type" value="Genomic_DNA"/>
</dbReference>
<comment type="caution">
    <text evidence="2">The sequence shown here is derived from an EMBL/GenBank/DDBJ whole genome shotgun (WGS) entry which is preliminary data.</text>
</comment>
<keyword evidence="3" id="KW-1185">Reference proteome</keyword>
<organism evidence="2 3">
    <name type="scientific">Modicisalibacter luteus</name>
    <dbReference type="NCBI Taxonomy" id="453962"/>
    <lineage>
        <taxon>Bacteria</taxon>
        <taxon>Pseudomonadati</taxon>
        <taxon>Pseudomonadota</taxon>
        <taxon>Gammaproteobacteria</taxon>
        <taxon>Oceanospirillales</taxon>
        <taxon>Halomonadaceae</taxon>
        <taxon>Modicisalibacter</taxon>
    </lineage>
</organism>
<gene>
    <name evidence="2" type="ORF">ACFOEI_00505</name>
</gene>
<keyword evidence="1" id="KW-1133">Transmembrane helix</keyword>
<accession>A0ABV7LVA2</accession>
<dbReference type="Proteomes" id="UP001595640">
    <property type="component" value="Unassembled WGS sequence"/>
</dbReference>
<dbReference type="RefSeq" id="WP_156817507.1">
    <property type="nucleotide sequence ID" value="NZ_BMXD01000016.1"/>
</dbReference>
<evidence type="ECO:0000313" key="2">
    <source>
        <dbReference type="EMBL" id="MFC3290551.1"/>
    </source>
</evidence>
<feature type="transmembrane region" description="Helical" evidence="1">
    <location>
        <begin position="74"/>
        <end position="97"/>
    </location>
</feature>
<keyword evidence="1" id="KW-0812">Transmembrane</keyword>
<proteinExistence type="predicted"/>
<sequence>MKITNIKRTVMITNSKSLSNKSISATAISGTSGSPSATTERRANNIAAGNIEHANFNAAVRKHMRGGVKERRQYHVFMASVTGLTILALGLAFASLVI</sequence>
<reference evidence="3" key="1">
    <citation type="journal article" date="2019" name="Int. J. Syst. Evol. Microbiol.">
        <title>The Global Catalogue of Microorganisms (GCM) 10K type strain sequencing project: providing services to taxonomists for standard genome sequencing and annotation.</title>
        <authorList>
            <consortium name="The Broad Institute Genomics Platform"/>
            <consortium name="The Broad Institute Genome Sequencing Center for Infectious Disease"/>
            <person name="Wu L."/>
            <person name="Ma J."/>
        </authorList>
    </citation>
    <scope>NUCLEOTIDE SEQUENCE [LARGE SCALE GENOMIC DNA]</scope>
    <source>
        <strain evidence="3">KCTC 12847</strain>
    </source>
</reference>
<protein>
    <submittedName>
        <fullName evidence="2">Uncharacterized protein</fullName>
    </submittedName>
</protein>
<evidence type="ECO:0000256" key="1">
    <source>
        <dbReference type="SAM" id="Phobius"/>
    </source>
</evidence>